<name>A0ACB8XBY2_9TELE</name>
<protein>
    <submittedName>
        <fullName evidence="1">Uncharacterized protein</fullName>
    </submittedName>
</protein>
<reference evidence="1" key="1">
    <citation type="submission" date="2022-04" db="EMBL/GenBank/DDBJ databases">
        <title>Jade perch genome.</title>
        <authorList>
            <person name="Chao B."/>
        </authorList>
    </citation>
    <scope>NUCLEOTIDE SEQUENCE</scope>
    <source>
        <strain evidence="1">CB-2022</strain>
    </source>
</reference>
<proteinExistence type="predicted"/>
<keyword evidence="2" id="KW-1185">Reference proteome</keyword>
<dbReference type="EMBL" id="CM041531">
    <property type="protein sequence ID" value="KAI3377476.1"/>
    <property type="molecule type" value="Genomic_DNA"/>
</dbReference>
<dbReference type="Proteomes" id="UP000831701">
    <property type="component" value="Chromosome 1"/>
</dbReference>
<organism evidence="1 2">
    <name type="scientific">Scortum barcoo</name>
    <name type="common">barcoo grunter</name>
    <dbReference type="NCBI Taxonomy" id="214431"/>
    <lineage>
        <taxon>Eukaryota</taxon>
        <taxon>Metazoa</taxon>
        <taxon>Chordata</taxon>
        <taxon>Craniata</taxon>
        <taxon>Vertebrata</taxon>
        <taxon>Euteleostomi</taxon>
        <taxon>Actinopterygii</taxon>
        <taxon>Neopterygii</taxon>
        <taxon>Teleostei</taxon>
        <taxon>Neoteleostei</taxon>
        <taxon>Acanthomorphata</taxon>
        <taxon>Eupercaria</taxon>
        <taxon>Centrarchiformes</taxon>
        <taxon>Terapontoidei</taxon>
        <taxon>Terapontidae</taxon>
        <taxon>Scortum</taxon>
    </lineage>
</organism>
<accession>A0ACB8XBY2</accession>
<comment type="caution">
    <text evidence="1">The sequence shown here is derived from an EMBL/GenBank/DDBJ whole genome shotgun (WGS) entry which is preliminary data.</text>
</comment>
<gene>
    <name evidence="1" type="ORF">L3Q82_008659</name>
</gene>
<evidence type="ECO:0000313" key="2">
    <source>
        <dbReference type="Proteomes" id="UP000831701"/>
    </source>
</evidence>
<sequence length="1006" mass="117365">MSASAGTGVFVLSLMSIPICCLFNSLIYSNSAEAFYFAGCTTVLILAIAARFMLKKKAPVDPLFYVYAFLSVVNLIIGLEQDNIIDGFVTFYLKEASAVFYPHINTAHGHMMSYWDGCVHYLMYLLVIVAITWGDSYRAIGLYWVGSFLMSAIVYILGNAVVLSCSIFFQGNMGHKLVHSSSSTCYISQCPSGPASASSASPTTRDVQLTSVQEAERKRLLHRPLDLLFVIYLIPALAFCVFRGLIVLDCSSKWCQDYTQQYEPYLRDPSAYSKIQMLVSMLYSGPYYIIALYGLVVPGCEWMPDLTLVHSGALAQAQFSHIGASLHTRTPFSYRVPADSQPVFLLVNILYAAVPQALCYRCRTRPAFFLRTTPDKKTELEVQTLKCDYCLKCHFFHFSQKQRRAAQRKERRKRKRQALAQARECGLKNGTSETPEEEINDDADDDEVDDIAEEERLRRHEEWLQRERLAQEEFRLKCEREEAARRRKEEEERMIKEEWEAQQRREQEEKEQKQQEKRGRELENGGPWMNPEAPVTENLENFGTERDVANCPFFLKTGACRFGDRCSRKHIYPTTSPTLMIRGMFTTFGMEEVRRDDYDTDAWLEHSEEELQESFLDFYHDVLPELKSIGKVVQFKVSCNYEPHLRGNVYVQFDTEEQCKEALIKFHGRWYAGRQLHCETCPVTRWKNAICGLFDRHKCPKGKHCNFLHVFRNPGNEFWEADRDLHMSPDRRGSRRDGWNSERHGDRSWRQRHYSRSPPRSERSHSRRESDRRRSRSRERSRERRASQQHREDKWSTRSRHSDRRNSLYASRRRDRSRSRSRERSRSRSRDREQDRQRNRSRDRDREHKHRNRSEERDKDRGTHGKSRERSRSSSTEGERNKQISGRSPKKPDKNEETPDDDTNKRRRHKHSKKSKKKSKKKKNKKKSHLPEETSSGESEKEKESKEEKAETLAPSSPGQEESETALIQRNDDLDESLRVDSEKNFSPEVKSEQTNSEIPSEPSGK</sequence>
<evidence type="ECO:0000313" key="1">
    <source>
        <dbReference type="EMBL" id="KAI3377476.1"/>
    </source>
</evidence>